<dbReference type="Proteomes" id="UP000431401">
    <property type="component" value="Unassembled WGS sequence"/>
</dbReference>
<dbReference type="AlphaFoldDB" id="A0A7K0DQ37"/>
<evidence type="ECO:0000256" key="1">
    <source>
        <dbReference type="ARBA" id="ARBA00005104"/>
    </source>
</evidence>
<keyword evidence="2" id="KW-0686">Riboflavin biosynthesis</keyword>
<name>A0A7K0DQ37_9NOCA</name>
<dbReference type="UniPathway" id="UPA00275"/>
<gene>
    <name evidence="5" type="ORF">NRB56_34690</name>
</gene>
<dbReference type="GO" id="GO:0008686">
    <property type="term" value="F:3,4-dihydroxy-2-butanone-4-phosphate synthase activity"/>
    <property type="evidence" value="ECO:0007669"/>
    <property type="project" value="TreeGrafter"/>
</dbReference>
<dbReference type="InterPro" id="IPR032677">
    <property type="entry name" value="GTP_cyclohydro_II"/>
</dbReference>
<keyword evidence="6" id="KW-1185">Reference proteome</keyword>
<dbReference type="InterPro" id="IPR036144">
    <property type="entry name" value="RibA-like_sf"/>
</dbReference>
<organism evidence="5 6">
    <name type="scientific">Nocardia aurantia</name>
    <dbReference type="NCBI Taxonomy" id="2585199"/>
    <lineage>
        <taxon>Bacteria</taxon>
        <taxon>Bacillati</taxon>
        <taxon>Actinomycetota</taxon>
        <taxon>Actinomycetes</taxon>
        <taxon>Mycobacteriales</taxon>
        <taxon>Nocardiaceae</taxon>
        <taxon>Nocardia</taxon>
    </lineage>
</organism>
<evidence type="ECO:0000313" key="5">
    <source>
        <dbReference type="EMBL" id="MQY27886.1"/>
    </source>
</evidence>
<sequence>MRVREWLNGDDRGTLLIFGEAGDGCLVRIHSRCLYGDVLGSDDCDCGSELALALDMIQEEESGILVYLEQEGRGAGLTVKAQGLRHSQLFGVDTFASYVALDHGRDLRSFHAVAKVLVDLGLKSVRLLTNNPEKIDAVQAAGIAVERTPLITAARSGHARAYQDAKRRVQGHLFDSEVTHTTE</sequence>
<proteinExistence type="predicted"/>
<dbReference type="PANTHER" id="PTHR21327">
    <property type="entry name" value="GTP CYCLOHYDROLASE II-RELATED"/>
    <property type="match status" value="1"/>
</dbReference>
<dbReference type="Gene3D" id="3.40.50.10990">
    <property type="entry name" value="GTP cyclohydrolase II"/>
    <property type="match status" value="1"/>
</dbReference>
<protein>
    <submittedName>
        <fullName evidence="5">Riboflavin biosynthesis protein</fullName>
    </submittedName>
</protein>
<dbReference type="GO" id="GO:0009231">
    <property type="term" value="P:riboflavin biosynthetic process"/>
    <property type="evidence" value="ECO:0007669"/>
    <property type="project" value="UniProtKB-UniPathway"/>
</dbReference>
<dbReference type="SUPFAM" id="SSF142695">
    <property type="entry name" value="RibA-like"/>
    <property type="match status" value="1"/>
</dbReference>
<evidence type="ECO:0000256" key="3">
    <source>
        <dbReference type="ARBA" id="ARBA00022723"/>
    </source>
</evidence>
<dbReference type="GO" id="GO:0046872">
    <property type="term" value="F:metal ion binding"/>
    <property type="evidence" value="ECO:0007669"/>
    <property type="project" value="UniProtKB-KW"/>
</dbReference>
<reference evidence="5 6" key="1">
    <citation type="submission" date="2019-10" db="EMBL/GenBank/DDBJ databases">
        <title>Nocardia macrotermitis sp. nov. and Nocardia aurantia sp. nov., isolated from the gut of fungus growing-termite Macrotermes natalensis.</title>
        <authorList>
            <person name="Benndorf R."/>
            <person name="Schwitalla J."/>
            <person name="Martin K."/>
            <person name="De Beer W."/>
            <person name="Kaster A.-K."/>
            <person name="Vollmers J."/>
            <person name="Poulsen M."/>
            <person name="Beemelmanns C."/>
        </authorList>
    </citation>
    <scope>NUCLEOTIDE SEQUENCE [LARGE SCALE GENOMIC DNA]</scope>
    <source>
        <strain evidence="5 6">RB56</strain>
    </source>
</reference>
<comment type="caution">
    <text evidence="5">The sequence shown here is derived from an EMBL/GenBank/DDBJ whole genome shotgun (WGS) entry which is preliminary data.</text>
</comment>
<evidence type="ECO:0000256" key="2">
    <source>
        <dbReference type="ARBA" id="ARBA00022619"/>
    </source>
</evidence>
<feature type="domain" description="GTP cyclohydrolase II" evidence="4">
    <location>
        <begin position="16"/>
        <end position="146"/>
    </location>
</feature>
<dbReference type="GO" id="GO:0005829">
    <property type="term" value="C:cytosol"/>
    <property type="evidence" value="ECO:0007669"/>
    <property type="project" value="TreeGrafter"/>
</dbReference>
<dbReference type="PANTHER" id="PTHR21327:SF18">
    <property type="entry name" value="3,4-DIHYDROXY-2-BUTANONE 4-PHOSPHATE SYNTHASE"/>
    <property type="match status" value="1"/>
</dbReference>
<dbReference type="Pfam" id="PF00925">
    <property type="entry name" value="GTP_cyclohydro2"/>
    <property type="match status" value="1"/>
</dbReference>
<dbReference type="EMBL" id="WEGI01000007">
    <property type="protein sequence ID" value="MQY27886.1"/>
    <property type="molecule type" value="Genomic_DNA"/>
</dbReference>
<evidence type="ECO:0000259" key="4">
    <source>
        <dbReference type="Pfam" id="PF00925"/>
    </source>
</evidence>
<comment type="pathway">
    <text evidence="1">Cofactor biosynthesis; riboflavin biosynthesis.</text>
</comment>
<keyword evidence="3" id="KW-0479">Metal-binding</keyword>
<evidence type="ECO:0000313" key="6">
    <source>
        <dbReference type="Proteomes" id="UP000431401"/>
    </source>
</evidence>
<accession>A0A7K0DQ37</accession>